<dbReference type="KEGG" id="bhu:bhn_I2716"/>
<sequence>MSEKKFDELQKLYDNTKIGSLVQEICEYYATKDGYEENSYQDEIEPPEIVESIYILFCLQSREQILDEFSLVQKKYPTLYTSIKSLHGTLLVNMDYQSLEKTCAQKIADHAKDTSVEEVLSHADTFSRSSNTLSEAQDRFYSWLHSRSR</sequence>
<accession>A0A1D9P578</accession>
<gene>
    <name evidence="1" type="ORF">bhn_I2716</name>
</gene>
<dbReference type="AlphaFoldDB" id="A0A1D9P578"/>
<dbReference type="OrthoDB" id="2002126at2"/>
<evidence type="ECO:0000313" key="1">
    <source>
        <dbReference type="EMBL" id="AOZ97748.1"/>
    </source>
</evidence>
<protein>
    <submittedName>
        <fullName evidence="1">Uncharacterized protein</fullName>
    </submittedName>
</protein>
<proteinExistence type="predicted"/>
<dbReference type="Proteomes" id="UP000179284">
    <property type="component" value="Chromosome I"/>
</dbReference>
<dbReference type="EMBL" id="CP017831">
    <property type="protein sequence ID" value="AOZ97748.1"/>
    <property type="molecule type" value="Genomic_DNA"/>
</dbReference>
<organism evidence="1 2">
    <name type="scientific">Butyrivibrio hungatei</name>
    <dbReference type="NCBI Taxonomy" id="185008"/>
    <lineage>
        <taxon>Bacteria</taxon>
        <taxon>Bacillati</taxon>
        <taxon>Bacillota</taxon>
        <taxon>Clostridia</taxon>
        <taxon>Lachnospirales</taxon>
        <taxon>Lachnospiraceae</taxon>
        <taxon>Butyrivibrio</taxon>
    </lineage>
</organism>
<reference evidence="2" key="1">
    <citation type="submission" date="2016-10" db="EMBL/GenBank/DDBJ databases">
        <title>The complete genome sequence of the rumen bacterium Butyrivibrio hungatei MB2003.</title>
        <authorList>
            <person name="Palevich N."/>
            <person name="Kelly W.J."/>
            <person name="Leahy S.C."/>
            <person name="Altermann E."/>
            <person name="Rakonjac J."/>
            <person name="Attwood G.T."/>
        </authorList>
    </citation>
    <scope>NUCLEOTIDE SEQUENCE [LARGE SCALE GENOMIC DNA]</scope>
    <source>
        <strain evidence="2">MB2003</strain>
    </source>
</reference>
<evidence type="ECO:0000313" key="2">
    <source>
        <dbReference type="Proteomes" id="UP000179284"/>
    </source>
</evidence>
<keyword evidence="2" id="KW-1185">Reference proteome</keyword>
<dbReference type="RefSeq" id="WP_071177321.1">
    <property type="nucleotide sequence ID" value="NZ_CP017831.1"/>
</dbReference>
<name>A0A1D9P578_9FIRM</name>